<gene>
    <name evidence="3" type="ordered locus">Strop_3242</name>
</gene>
<dbReference type="Pfam" id="PF18726">
    <property type="entry name" value="HEPN_SAV_6107"/>
    <property type="match status" value="1"/>
</dbReference>
<dbReference type="KEGG" id="stp:Strop_3242"/>
<feature type="region of interest" description="Disordered" evidence="1">
    <location>
        <begin position="15"/>
        <end position="54"/>
    </location>
</feature>
<reference evidence="4" key="1">
    <citation type="journal article" date="2007" name="Proc. Natl. Acad. Sci. U.S.A.">
        <title>Genome sequencing reveals complex secondary metabolome in the marine actinomycete Salinispora tropica.</title>
        <authorList>
            <person name="Udwary D.W."/>
            <person name="Zeigler L."/>
            <person name="Asolkar R.N."/>
            <person name="Singan V."/>
            <person name="Lapidus A."/>
            <person name="Fenical W."/>
            <person name="Jensen P.R."/>
            <person name="Moore B.S."/>
        </authorList>
    </citation>
    <scope>NUCLEOTIDE SEQUENCE [LARGE SCALE GENOMIC DNA]</scope>
    <source>
        <strain evidence="4">ATCC BAA-916 / DSM 44818 / CNB-440</strain>
    </source>
</reference>
<feature type="domain" description="SAV-6107-like HEPN" evidence="2">
    <location>
        <begin position="140"/>
        <end position="237"/>
    </location>
</feature>
<keyword evidence="4" id="KW-1185">Reference proteome</keyword>
<feature type="region of interest" description="Disordered" evidence="1">
    <location>
        <begin position="70"/>
        <end position="116"/>
    </location>
</feature>
<accession>A4X9U5</accession>
<dbReference type="InterPro" id="IPR040891">
    <property type="entry name" value="HEPN_SAV_6107"/>
</dbReference>
<proteinExistence type="predicted"/>
<dbReference type="AlphaFoldDB" id="A4X9U5"/>
<dbReference type="STRING" id="369723.Strop_3242"/>
<protein>
    <recommendedName>
        <fullName evidence="2">SAV-6107-like HEPN domain-containing protein</fullName>
    </recommendedName>
</protein>
<sequence>MLRMLVPTAGAVFRGAAPGGCGTAGRAQGRGQSRALARQAGASPAALDPRRRATNLPVMPAGCGVGKRPCPAGPAGASSSAPLTRRSAGGSVPSVVPRPWRRQSMPIKSAPAPTVPAHVLPQRTPVQLLTVARRGLAEAAGTGPDGLRYAAAHLAALRAAAALLAARARPVPARRSRVTSVWVLLSGVAPELGEWARFFALAAGKRVAAEAGIPRVVTSREADDLLRAAEEFVLVVEAALGVARAPAPGGLAA</sequence>
<evidence type="ECO:0000313" key="4">
    <source>
        <dbReference type="Proteomes" id="UP000000235"/>
    </source>
</evidence>
<name>A4X9U5_SALTO</name>
<feature type="compositionally biased region" description="Low complexity" evidence="1">
    <location>
        <begin position="73"/>
        <end position="82"/>
    </location>
</feature>
<evidence type="ECO:0000313" key="3">
    <source>
        <dbReference type="EMBL" id="ABP55676.1"/>
    </source>
</evidence>
<dbReference type="Proteomes" id="UP000000235">
    <property type="component" value="Chromosome"/>
</dbReference>
<dbReference type="EMBL" id="CP000667">
    <property type="protein sequence ID" value="ABP55676.1"/>
    <property type="molecule type" value="Genomic_DNA"/>
</dbReference>
<organism evidence="3 4">
    <name type="scientific">Salinispora tropica (strain ATCC BAA-916 / DSM 44818 / JCM 13857 / NBRC 105044 / CNB-440)</name>
    <dbReference type="NCBI Taxonomy" id="369723"/>
    <lineage>
        <taxon>Bacteria</taxon>
        <taxon>Bacillati</taxon>
        <taxon>Actinomycetota</taxon>
        <taxon>Actinomycetes</taxon>
        <taxon>Micromonosporales</taxon>
        <taxon>Micromonosporaceae</taxon>
        <taxon>Salinispora</taxon>
    </lineage>
</organism>
<evidence type="ECO:0000256" key="1">
    <source>
        <dbReference type="SAM" id="MobiDB-lite"/>
    </source>
</evidence>
<evidence type="ECO:0000259" key="2">
    <source>
        <dbReference type="Pfam" id="PF18726"/>
    </source>
</evidence>
<dbReference type="HOGENOM" id="CLU_096112_0_0_11"/>
<dbReference type="eggNOG" id="ENOG5032S47">
    <property type="taxonomic scope" value="Bacteria"/>
</dbReference>